<keyword evidence="1" id="KW-0472">Membrane</keyword>
<protein>
    <submittedName>
        <fullName evidence="2">Uncharacterized protein</fullName>
    </submittedName>
</protein>
<reference evidence="2" key="1">
    <citation type="submission" date="2022-03" db="EMBL/GenBank/DDBJ databases">
        <authorList>
            <person name="Martin H S."/>
        </authorList>
    </citation>
    <scope>NUCLEOTIDE SEQUENCE</scope>
</reference>
<accession>A0ABN8HXR0</accession>
<gene>
    <name evidence="2" type="ORF">IPOD504_LOCUS3329</name>
</gene>
<keyword evidence="3" id="KW-1185">Reference proteome</keyword>
<feature type="transmembrane region" description="Helical" evidence="1">
    <location>
        <begin position="57"/>
        <end position="83"/>
    </location>
</feature>
<organism evidence="2 3">
    <name type="scientific">Iphiclides podalirius</name>
    <name type="common">scarce swallowtail</name>
    <dbReference type="NCBI Taxonomy" id="110791"/>
    <lineage>
        <taxon>Eukaryota</taxon>
        <taxon>Metazoa</taxon>
        <taxon>Ecdysozoa</taxon>
        <taxon>Arthropoda</taxon>
        <taxon>Hexapoda</taxon>
        <taxon>Insecta</taxon>
        <taxon>Pterygota</taxon>
        <taxon>Neoptera</taxon>
        <taxon>Endopterygota</taxon>
        <taxon>Lepidoptera</taxon>
        <taxon>Glossata</taxon>
        <taxon>Ditrysia</taxon>
        <taxon>Papilionoidea</taxon>
        <taxon>Papilionidae</taxon>
        <taxon>Papilioninae</taxon>
        <taxon>Iphiclides</taxon>
    </lineage>
</organism>
<feature type="non-terminal residue" evidence="2">
    <location>
        <position position="194"/>
    </location>
</feature>
<proteinExistence type="predicted"/>
<keyword evidence="1" id="KW-1133">Transmembrane helix</keyword>
<keyword evidence="1" id="KW-0812">Transmembrane</keyword>
<feature type="transmembrane region" description="Helical" evidence="1">
    <location>
        <begin position="131"/>
        <end position="155"/>
    </location>
</feature>
<evidence type="ECO:0000313" key="2">
    <source>
        <dbReference type="EMBL" id="CAH2041666.1"/>
    </source>
</evidence>
<dbReference type="EMBL" id="OW152825">
    <property type="protein sequence ID" value="CAH2041666.1"/>
    <property type="molecule type" value="Genomic_DNA"/>
</dbReference>
<feature type="transmembrane region" description="Helical" evidence="1">
    <location>
        <begin position="29"/>
        <end position="51"/>
    </location>
</feature>
<name>A0ABN8HXR0_9NEOP</name>
<evidence type="ECO:0000313" key="3">
    <source>
        <dbReference type="Proteomes" id="UP000837857"/>
    </source>
</evidence>
<evidence type="ECO:0000256" key="1">
    <source>
        <dbReference type="SAM" id="Phobius"/>
    </source>
</evidence>
<feature type="transmembrane region" description="Helical" evidence="1">
    <location>
        <begin position="95"/>
        <end position="119"/>
    </location>
</feature>
<sequence length="194" mass="22160">MHSEIPSFNRCCFCAPLRYGLLVWAYLKLVFNIIFFAGALIWLSFVALFIFMSSNAVYIVLMIAFVLLFVFFDIVFCFVLIVGGHKKHTTLLRLYYRYGIVHAVLLTALGFVSVGISSASIEDILQRPDEWHYILVLSAIYSSFLILHVYLMLLVRSEVRKLKANGEFRFVNHTADPTCAMQTIDFPPTVKNNG</sequence>
<dbReference type="Proteomes" id="UP000837857">
    <property type="component" value="Chromosome 13"/>
</dbReference>